<feature type="domain" description="NET" evidence="10">
    <location>
        <begin position="462"/>
        <end position="544"/>
    </location>
</feature>
<feature type="region of interest" description="Disordered" evidence="8">
    <location>
        <begin position="823"/>
        <end position="892"/>
    </location>
</feature>
<dbReference type="GO" id="GO:0005634">
    <property type="term" value="C:nucleus"/>
    <property type="evidence" value="ECO:0007669"/>
    <property type="project" value="UniProtKB-SubCell"/>
</dbReference>
<feature type="compositionally biased region" description="Acidic residues" evidence="8">
    <location>
        <begin position="882"/>
        <end position="892"/>
    </location>
</feature>
<keyword evidence="2" id="KW-0805">Transcription regulation</keyword>
<feature type="region of interest" description="Disordered" evidence="8">
    <location>
        <begin position="768"/>
        <end position="787"/>
    </location>
</feature>
<evidence type="ECO:0000256" key="4">
    <source>
        <dbReference type="ARBA" id="ARBA00023117"/>
    </source>
</evidence>
<comment type="subcellular location">
    <subcellularLocation>
        <location evidence="1">Nucleus</location>
    </subcellularLocation>
</comment>
<organism evidence="11 12">
    <name type="scientific">Rhynchospora pubera</name>
    <dbReference type="NCBI Taxonomy" id="906938"/>
    <lineage>
        <taxon>Eukaryota</taxon>
        <taxon>Viridiplantae</taxon>
        <taxon>Streptophyta</taxon>
        <taxon>Embryophyta</taxon>
        <taxon>Tracheophyta</taxon>
        <taxon>Spermatophyta</taxon>
        <taxon>Magnoliopsida</taxon>
        <taxon>Liliopsida</taxon>
        <taxon>Poales</taxon>
        <taxon>Cyperaceae</taxon>
        <taxon>Cyperoideae</taxon>
        <taxon>Rhynchosporeae</taxon>
        <taxon>Rhynchospora</taxon>
    </lineage>
</organism>
<feature type="region of interest" description="Disordered" evidence="8">
    <location>
        <begin position="725"/>
        <end position="753"/>
    </location>
</feature>
<dbReference type="EMBL" id="JAMFTS010000001">
    <property type="protein sequence ID" value="KAJ4814381.1"/>
    <property type="molecule type" value="Genomic_DNA"/>
</dbReference>
<name>A0AAV8HFG0_9POAL</name>
<accession>A0AAV8HFG0</accession>
<evidence type="ECO:0000256" key="5">
    <source>
        <dbReference type="ARBA" id="ARBA00023163"/>
    </source>
</evidence>
<evidence type="ECO:0000256" key="6">
    <source>
        <dbReference type="ARBA" id="ARBA00023242"/>
    </source>
</evidence>
<feature type="region of interest" description="Disordered" evidence="8">
    <location>
        <begin position="597"/>
        <end position="704"/>
    </location>
</feature>
<comment type="caution">
    <text evidence="11">The sequence shown here is derived from an EMBL/GenBank/DDBJ whole genome shotgun (WGS) entry which is preliminary data.</text>
</comment>
<dbReference type="AlphaFoldDB" id="A0AAV8HFG0"/>
<sequence>MLPPLLFHLPSTQILTVEIRKENKVNKFNVLPSYNMCLTIKAQSCLFPSPIQLGPLISSRKILVPKKILLLVQLRLQCVKYARNRTTLQNSAGFATHQILCTSSVCRASKHIQHNHPPLHQPTSGFWTRELLTMLQTTSTTCLPSLITPAPTTCKLEMGRVFPLTTLIYLDNWKSPSLLLEDRQMARGFDEMSLSKAGSKHKRNSSPESEGLDGSPAHVDSEDSSAPKRKCISLNRGGFEGFDVPIEVFTLSKLSSAERKSLEHKLRSEAEKIRQLQRRLPSANSSVKKQGFMGVKGPESYNKPTLPAAQAGTSHLLLMKQCETLLKRLMSHKNAWVFSTPVDVVKFNIPDYYDIIKHPMDLGTVKSKLATGAYTSAWNFAADVRLTFTNAMTYNPPTNSVHLMADAMGRFFETRWKPIEKKLVMADASAKREEPKRVEPSKPVLASQPKKKQTPALVETSPVVMEKIKPKMTIEERQNLGDRLASVSAELPVYIIDFLRQCCGNTDPAGEDELEIDIDLLGDDMLFELQKLLDRYMEEKKRGGQEKADVCEVEVLNVSGLSNSSMHPCKVNEPMEEDVDICGDDAPVTSYPPICIEKETQGRGSKCSTSSSSSDSGSSSSDSDSSNSSADSHERRVSPSKVSKEIAKSEHNAEQEKSDVISSLDRPVSGLTIPDQDAQSKPESIGANSNPEGESERQASPEKLYRAALLRGRFADTIVKAHEKMLAQGDEKGDPEKLRRAKEELERQQREEKARILAEAKAVEDAQKRAEAEAEAEAKRKRELEREAAREAARQALLEMEKTAVTNDAAMLRELEMLRTAPAENIGSSVDETSPDNSPDGFPDFARVAGSNPLEQLGLFMKVDDEEEEEYDQPKAQPPPVNDEEEGEIEID</sequence>
<dbReference type="CDD" id="cd05506">
    <property type="entry name" value="Bromo_plant1"/>
    <property type="match status" value="1"/>
</dbReference>
<dbReference type="Gene3D" id="1.20.920.10">
    <property type="entry name" value="Bromodomain-like"/>
    <property type="match status" value="1"/>
</dbReference>
<dbReference type="InterPro" id="IPR052442">
    <property type="entry name" value="Env_Response_Regulator"/>
</dbReference>
<evidence type="ECO:0000313" key="12">
    <source>
        <dbReference type="Proteomes" id="UP001140206"/>
    </source>
</evidence>
<gene>
    <name evidence="11" type="ORF">LUZ62_026947</name>
</gene>
<evidence type="ECO:0000259" key="10">
    <source>
        <dbReference type="PROSITE" id="PS51525"/>
    </source>
</evidence>
<keyword evidence="6" id="KW-0539">Nucleus</keyword>
<dbReference type="Proteomes" id="UP001140206">
    <property type="component" value="Chromosome 1"/>
</dbReference>
<keyword evidence="5" id="KW-0804">Transcription</keyword>
<proteinExistence type="predicted"/>
<protein>
    <submittedName>
        <fullName evidence="11">Transcription factor GTE8</fullName>
    </submittedName>
</protein>
<dbReference type="SMART" id="SM00297">
    <property type="entry name" value="BROMO"/>
    <property type="match status" value="1"/>
</dbReference>
<evidence type="ECO:0000256" key="8">
    <source>
        <dbReference type="SAM" id="MobiDB-lite"/>
    </source>
</evidence>
<dbReference type="PROSITE" id="PS51525">
    <property type="entry name" value="NET"/>
    <property type="match status" value="1"/>
</dbReference>
<evidence type="ECO:0000313" key="11">
    <source>
        <dbReference type="EMBL" id="KAJ4814381.1"/>
    </source>
</evidence>
<feature type="compositionally biased region" description="Basic and acidic residues" evidence="8">
    <location>
        <begin position="631"/>
        <end position="659"/>
    </location>
</feature>
<dbReference type="InterPro" id="IPR001487">
    <property type="entry name" value="Bromodomain"/>
</dbReference>
<keyword evidence="12" id="KW-1185">Reference proteome</keyword>
<dbReference type="InterPro" id="IPR027353">
    <property type="entry name" value="NET_dom"/>
</dbReference>
<feature type="compositionally biased region" description="Basic and acidic residues" evidence="8">
    <location>
        <begin position="694"/>
        <end position="704"/>
    </location>
</feature>
<evidence type="ECO:0000256" key="7">
    <source>
        <dbReference type="PROSITE-ProRule" id="PRU00035"/>
    </source>
</evidence>
<dbReference type="PANTHER" id="PTHR46136">
    <property type="entry name" value="TRANSCRIPTION FACTOR GTE8"/>
    <property type="match status" value="1"/>
</dbReference>
<feature type="compositionally biased region" description="Polar residues" evidence="8">
    <location>
        <begin position="826"/>
        <end position="837"/>
    </location>
</feature>
<evidence type="ECO:0000256" key="1">
    <source>
        <dbReference type="ARBA" id="ARBA00004123"/>
    </source>
</evidence>
<dbReference type="PANTHER" id="PTHR46136:SF1">
    <property type="entry name" value="TRANSCRIPTION FACTOR GTE11-RELATED"/>
    <property type="match status" value="1"/>
</dbReference>
<reference evidence="11" key="1">
    <citation type="submission" date="2022-08" db="EMBL/GenBank/DDBJ databases">
        <authorList>
            <person name="Marques A."/>
        </authorList>
    </citation>
    <scope>NUCLEOTIDE SEQUENCE</scope>
    <source>
        <strain evidence="11">RhyPub2mFocal</strain>
        <tissue evidence="11">Leaves</tissue>
    </source>
</reference>
<dbReference type="PRINTS" id="PR00503">
    <property type="entry name" value="BROMODOMAIN"/>
</dbReference>
<feature type="domain" description="Bromo" evidence="9">
    <location>
        <begin position="330"/>
        <end position="402"/>
    </location>
</feature>
<dbReference type="PROSITE" id="PS50014">
    <property type="entry name" value="BROMODOMAIN_2"/>
    <property type="match status" value="1"/>
</dbReference>
<evidence type="ECO:0000256" key="2">
    <source>
        <dbReference type="ARBA" id="ARBA00023015"/>
    </source>
</evidence>
<feature type="region of interest" description="Disordered" evidence="8">
    <location>
        <begin position="193"/>
        <end position="227"/>
    </location>
</feature>
<dbReference type="Gene3D" id="1.20.1270.220">
    <property type="match status" value="1"/>
</dbReference>
<feature type="compositionally biased region" description="Low complexity" evidence="8">
    <location>
        <begin position="605"/>
        <end position="630"/>
    </location>
</feature>
<evidence type="ECO:0000256" key="3">
    <source>
        <dbReference type="ARBA" id="ARBA00023054"/>
    </source>
</evidence>
<keyword evidence="4 7" id="KW-0103">Bromodomain</keyword>
<dbReference type="SUPFAM" id="SSF47370">
    <property type="entry name" value="Bromodomain"/>
    <property type="match status" value="1"/>
</dbReference>
<feature type="region of interest" description="Disordered" evidence="8">
    <location>
        <begin position="428"/>
        <end position="457"/>
    </location>
</feature>
<dbReference type="InterPro" id="IPR036427">
    <property type="entry name" value="Bromodomain-like_sf"/>
</dbReference>
<dbReference type="Pfam" id="PF17035">
    <property type="entry name" value="BET"/>
    <property type="match status" value="1"/>
</dbReference>
<dbReference type="InterPro" id="IPR038336">
    <property type="entry name" value="NET_sf"/>
</dbReference>
<evidence type="ECO:0000259" key="9">
    <source>
        <dbReference type="PROSITE" id="PS50014"/>
    </source>
</evidence>
<feature type="compositionally biased region" description="Polar residues" evidence="8">
    <location>
        <begin position="677"/>
        <end position="692"/>
    </location>
</feature>
<feature type="compositionally biased region" description="Basic and acidic residues" evidence="8">
    <location>
        <begin position="428"/>
        <end position="440"/>
    </location>
</feature>
<keyword evidence="3" id="KW-0175">Coiled coil</keyword>
<dbReference type="Pfam" id="PF00439">
    <property type="entry name" value="Bromodomain"/>
    <property type="match status" value="1"/>
</dbReference>
<dbReference type="InterPro" id="IPR037377">
    <property type="entry name" value="GTE_bromo"/>
</dbReference>